<evidence type="ECO:0000256" key="5">
    <source>
        <dbReference type="ARBA" id="ARBA00022692"/>
    </source>
</evidence>
<keyword evidence="3 8" id="KW-0813">Transport</keyword>
<dbReference type="InterPro" id="IPR035906">
    <property type="entry name" value="MetI-like_sf"/>
</dbReference>
<gene>
    <name evidence="10" type="ORF">ABID37_004793</name>
</gene>
<comment type="similarity">
    <text evidence="2">Belongs to the binding-protein-dependent transport system permease family. HisMQ subfamily.</text>
</comment>
<feature type="domain" description="ABC transmembrane type-1" evidence="9">
    <location>
        <begin position="8"/>
        <end position="196"/>
    </location>
</feature>
<feature type="transmembrane region" description="Helical" evidence="8">
    <location>
        <begin position="12"/>
        <end position="32"/>
    </location>
</feature>
<dbReference type="SUPFAM" id="SSF161098">
    <property type="entry name" value="MetI-like"/>
    <property type="match status" value="1"/>
</dbReference>
<keyword evidence="4" id="KW-1003">Cell membrane</keyword>
<evidence type="ECO:0000256" key="4">
    <source>
        <dbReference type="ARBA" id="ARBA00022475"/>
    </source>
</evidence>
<dbReference type="Pfam" id="PF00528">
    <property type="entry name" value="BPD_transp_1"/>
    <property type="match status" value="1"/>
</dbReference>
<dbReference type="Gene3D" id="1.10.3720.10">
    <property type="entry name" value="MetI-like"/>
    <property type="match status" value="1"/>
</dbReference>
<dbReference type="CDD" id="cd06261">
    <property type="entry name" value="TM_PBP2"/>
    <property type="match status" value="1"/>
</dbReference>
<evidence type="ECO:0000259" key="9">
    <source>
        <dbReference type="PROSITE" id="PS50928"/>
    </source>
</evidence>
<sequence>MDQLLWGACLTVKLTSISCLFGFLIAILCVFVRMRSGRIGTTLVSFYVEIIRNTPLLVQLFFIFFGLPSLGIRLDPTYAALVAMTANVGAYAAEILRAGVESIPRGQSEAGFALGLSEVQIFRKIVLPPAVRAVYPALSSQFIMLLLGSSVVSAISANDLTAVANTIQSQNLRSFEVYFTVIGLYLAMSILFRLAFGAIYSSIYERKGHW</sequence>
<evidence type="ECO:0000256" key="1">
    <source>
        <dbReference type="ARBA" id="ARBA00004429"/>
    </source>
</evidence>
<feature type="transmembrane region" description="Helical" evidence="8">
    <location>
        <begin position="53"/>
        <end position="72"/>
    </location>
</feature>
<protein>
    <submittedName>
        <fullName evidence="10">Polar amino acid transport system permease protein</fullName>
    </submittedName>
</protein>
<feature type="transmembrane region" description="Helical" evidence="8">
    <location>
        <begin position="177"/>
        <end position="200"/>
    </location>
</feature>
<evidence type="ECO:0000256" key="6">
    <source>
        <dbReference type="ARBA" id="ARBA00022989"/>
    </source>
</evidence>
<keyword evidence="7 8" id="KW-0472">Membrane</keyword>
<dbReference type="PROSITE" id="PS50928">
    <property type="entry name" value="ABC_TM1"/>
    <property type="match status" value="1"/>
</dbReference>
<evidence type="ECO:0000256" key="2">
    <source>
        <dbReference type="ARBA" id="ARBA00010072"/>
    </source>
</evidence>
<dbReference type="PANTHER" id="PTHR30614:SF35">
    <property type="entry name" value="ABC TRANSPORTER PERMEASE PROTEIN"/>
    <property type="match status" value="1"/>
</dbReference>
<organism evidence="10 11">
    <name type="scientific">Aquamicrobium terrae</name>
    <dbReference type="NCBI Taxonomy" id="1324945"/>
    <lineage>
        <taxon>Bacteria</taxon>
        <taxon>Pseudomonadati</taxon>
        <taxon>Pseudomonadota</taxon>
        <taxon>Alphaproteobacteria</taxon>
        <taxon>Hyphomicrobiales</taxon>
        <taxon>Phyllobacteriaceae</taxon>
        <taxon>Aquamicrobium</taxon>
    </lineage>
</organism>
<feature type="transmembrane region" description="Helical" evidence="8">
    <location>
        <begin position="133"/>
        <end position="157"/>
    </location>
</feature>
<name>A0ABV2N6W3_9HYPH</name>
<evidence type="ECO:0000256" key="8">
    <source>
        <dbReference type="RuleBase" id="RU363032"/>
    </source>
</evidence>
<dbReference type="Proteomes" id="UP001549076">
    <property type="component" value="Unassembled WGS sequence"/>
</dbReference>
<evidence type="ECO:0000313" key="11">
    <source>
        <dbReference type="Proteomes" id="UP001549076"/>
    </source>
</evidence>
<dbReference type="InterPro" id="IPR000515">
    <property type="entry name" value="MetI-like"/>
</dbReference>
<dbReference type="InterPro" id="IPR043429">
    <property type="entry name" value="ArtM/GltK/GlnP/TcyL/YhdX-like"/>
</dbReference>
<keyword evidence="5 8" id="KW-0812">Transmembrane</keyword>
<dbReference type="PANTHER" id="PTHR30614">
    <property type="entry name" value="MEMBRANE COMPONENT OF AMINO ACID ABC TRANSPORTER"/>
    <property type="match status" value="1"/>
</dbReference>
<evidence type="ECO:0000256" key="3">
    <source>
        <dbReference type="ARBA" id="ARBA00022448"/>
    </source>
</evidence>
<accession>A0ABV2N6W3</accession>
<keyword evidence="11" id="KW-1185">Reference proteome</keyword>
<dbReference type="InterPro" id="IPR010065">
    <property type="entry name" value="AA_ABC_transptr_permease_3TM"/>
</dbReference>
<comment type="subcellular location">
    <subcellularLocation>
        <location evidence="1">Cell inner membrane</location>
        <topology evidence="1">Multi-pass membrane protein</topology>
    </subcellularLocation>
    <subcellularLocation>
        <location evidence="8">Cell membrane</location>
        <topology evidence="8">Multi-pass membrane protein</topology>
    </subcellularLocation>
</comment>
<evidence type="ECO:0000313" key="10">
    <source>
        <dbReference type="EMBL" id="MET3794553.1"/>
    </source>
</evidence>
<keyword evidence="6 8" id="KW-1133">Transmembrane helix</keyword>
<dbReference type="EMBL" id="JBEPML010000026">
    <property type="protein sequence ID" value="MET3794553.1"/>
    <property type="molecule type" value="Genomic_DNA"/>
</dbReference>
<feature type="transmembrane region" description="Helical" evidence="8">
    <location>
        <begin position="78"/>
        <end position="96"/>
    </location>
</feature>
<dbReference type="NCBIfam" id="TIGR01726">
    <property type="entry name" value="HEQRo_perm_3TM"/>
    <property type="match status" value="1"/>
</dbReference>
<proteinExistence type="inferred from homology"/>
<reference evidence="10 11" key="1">
    <citation type="submission" date="2024-06" db="EMBL/GenBank/DDBJ databases">
        <title>Genomic Encyclopedia of Type Strains, Phase IV (KMG-IV): sequencing the most valuable type-strain genomes for metagenomic binning, comparative biology and taxonomic classification.</title>
        <authorList>
            <person name="Goeker M."/>
        </authorList>
    </citation>
    <scope>NUCLEOTIDE SEQUENCE [LARGE SCALE GENOMIC DNA]</scope>
    <source>
        <strain evidence="10 11">DSM 27865</strain>
    </source>
</reference>
<comment type="caution">
    <text evidence="10">The sequence shown here is derived from an EMBL/GenBank/DDBJ whole genome shotgun (WGS) entry which is preliminary data.</text>
</comment>
<evidence type="ECO:0000256" key="7">
    <source>
        <dbReference type="ARBA" id="ARBA00023136"/>
    </source>
</evidence>